<dbReference type="OMA" id="WANQQSG"/>
<protein>
    <submittedName>
        <fullName evidence="3">Uncharacterized protein</fullName>
    </submittedName>
</protein>
<keyword evidence="2" id="KW-0732">Signal</keyword>
<accession>A0A913ZGT9</accession>
<evidence type="ECO:0000313" key="4">
    <source>
        <dbReference type="Proteomes" id="UP000887568"/>
    </source>
</evidence>
<feature type="chain" id="PRO_5036746489" evidence="2">
    <location>
        <begin position="27"/>
        <end position="184"/>
    </location>
</feature>
<evidence type="ECO:0000256" key="2">
    <source>
        <dbReference type="SAM" id="SignalP"/>
    </source>
</evidence>
<feature type="region of interest" description="Disordered" evidence="1">
    <location>
        <begin position="48"/>
        <end position="68"/>
    </location>
</feature>
<dbReference type="OrthoDB" id="10318068at2759"/>
<feature type="region of interest" description="Disordered" evidence="1">
    <location>
        <begin position="132"/>
        <end position="184"/>
    </location>
</feature>
<dbReference type="Proteomes" id="UP000887568">
    <property type="component" value="Unplaced"/>
</dbReference>
<sequence length="184" mass="20366">MASNGQLTRMLFIVCFLVLGVSSSRAHVYFSSGDETKPGLEGLAEYQPQGEANDDETALVDGDKDGDIPNWNDQQLHAGLAALKHSLQSKYSSASKRAWLPGTKTGLYGKRGSHWMSPEKRQLWANQQSGLFGKREDGRGQTPPRWTVKRSAEESEFGRQRRKGGVPHVFQSGGIFGKRSAENW</sequence>
<organism evidence="3 4">
    <name type="scientific">Patiria miniata</name>
    <name type="common">Bat star</name>
    <name type="synonym">Asterina miniata</name>
    <dbReference type="NCBI Taxonomy" id="46514"/>
    <lineage>
        <taxon>Eukaryota</taxon>
        <taxon>Metazoa</taxon>
        <taxon>Echinodermata</taxon>
        <taxon>Eleutherozoa</taxon>
        <taxon>Asterozoa</taxon>
        <taxon>Asteroidea</taxon>
        <taxon>Valvatacea</taxon>
        <taxon>Valvatida</taxon>
        <taxon>Asterinidae</taxon>
        <taxon>Patiria</taxon>
    </lineage>
</organism>
<dbReference type="EnsemblMetazoa" id="XM_038194307.1">
    <property type="protein sequence ID" value="XP_038050235.1"/>
    <property type="gene ID" value="LOC119723581"/>
</dbReference>
<dbReference type="AlphaFoldDB" id="A0A913ZGT9"/>
<dbReference type="GeneID" id="119723581"/>
<feature type="compositionally biased region" description="Basic and acidic residues" evidence="1">
    <location>
        <begin position="150"/>
        <end position="159"/>
    </location>
</feature>
<feature type="signal peptide" evidence="2">
    <location>
        <begin position="1"/>
        <end position="26"/>
    </location>
</feature>
<evidence type="ECO:0000256" key="1">
    <source>
        <dbReference type="SAM" id="MobiDB-lite"/>
    </source>
</evidence>
<proteinExistence type="predicted"/>
<keyword evidence="4" id="KW-1185">Reference proteome</keyword>
<evidence type="ECO:0000313" key="3">
    <source>
        <dbReference type="EnsemblMetazoa" id="XP_038050235.1"/>
    </source>
</evidence>
<dbReference type="RefSeq" id="XP_038050235.1">
    <property type="nucleotide sequence ID" value="XM_038194307.1"/>
</dbReference>
<name>A0A913ZGT9_PATMI</name>
<reference evidence="3" key="1">
    <citation type="submission" date="2022-11" db="UniProtKB">
        <authorList>
            <consortium name="EnsemblMetazoa"/>
        </authorList>
    </citation>
    <scope>IDENTIFICATION</scope>
</reference>